<dbReference type="SUPFAM" id="SSF51621">
    <property type="entry name" value="Phosphoenolpyruvate/pyruvate domain"/>
    <property type="match status" value="1"/>
</dbReference>
<dbReference type="GO" id="GO:0009401">
    <property type="term" value="P:phosphoenolpyruvate-dependent sugar phosphotransferase system"/>
    <property type="evidence" value="ECO:0007669"/>
    <property type="project" value="UniProtKB-KW"/>
</dbReference>
<evidence type="ECO:0000256" key="9">
    <source>
        <dbReference type="ARBA" id="ARBA00022679"/>
    </source>
</evidence>
<protein>
    <recommendedName>
        <fullName evidence="5">phosphoenolpyruvate--protein phosphotransferase</fullName>
        <ecNumber evidence="5">2.7.3.9</ecNumber>
    </recommendedName>
</protein>
<dbReference type="InterPro" id="IPR036637">
    <property type="entry name" value="Phosphohistidine_dom_sf"/>
</dbReference>
<dbReference type="SUPFAM" id="SSF52009">
    <property type="entry name" value="Phosphohistidine domain"/>
    <property type="match status" value="1"/>
</dbReference>
<keyword evidence="13" id="KW-0460">Magnesium</keyword>
<keyword evidence="10" id="KW-0598">Phosphotransferase system</keyword>
<dbReference type="InterPro" id="IPR003018">
    <property type="entry name" value="GAF"/>
</dbReference>
<evidence type="ECO:0000256" key="13">
    <source>
        <dbReference type="ARBA" id="ARBA00022842"/>
    </source>
</evidence>
<evidence type="ECO:0000256" key="1">
    <source>
        <dbReference type="ARBA" id="ARBA00000683"/>
    </source>
</evidence>
<dbReference type="PATRIC" id="fig|1337887.3.peg.352"/>
<dbReference type="Proteomes" id="UP000016842">
    <property type="component" value="Unassembled WGS sequence"/>
</dbReference>
<dbReference type="Pfam" id="PF02896">
    <property type="entry name" value="PEP-utilizers_C"/>
    <property type="match status" value="1"/>
</dbReference>
<keyword evidence="12" id="KW-0418">Kinase</keyword>
<evidence type="ECO:0000256" key="3">
    <source>
        <dbReference type="ARBA" id="ARBA00004496"/>
    </source>
</evidence>
<dbReference type="Gene3D" id="3.30.450.40">
    <property type="match status" value="1"/>
</dbReference>
<proteinExistence type="inferred from homology"/>
<evidence type="ECO:0000256" key="7">
    <source>
        <dbReference type="ARBA" id="ARBA00022490"/>
    </source>
</evidence>
<evidence type="ECO:0000256" key="2">
    <source>
        <dbReference type="ARBA" id="ARBA00001946"/>
    </source>
</evidence>
<dbReference type="PANTHER" id="PTHR46244:SF6">
    <property type="entry name" value="PHOSPHOENOLPYRUVATE-PROTEIN PHOSPHOTRANSFERASE"/>
    <property type="match status" value="1"/>
</dbReference>
<dbReference type="PROSITE" id="PS00742">
    <property type="entry name" value="PEP_ENZYMES_2"/>
    <property type="match status" value="1"/>
</dbReference>
<accession>U4VKQ7</accession>
<comment type="catalytic activity">
    <reaction evidence="1">
        <text>L-histidyl-[protein] + phosphoenolpyruvate = N(pros)-phospho-L-histidyl-[protein] + pyruvate</text>
        <dbReference type="Rhea" id="RHEA:23880"/>
        <dbReference type="Rhea" id="RHEA-COMP:9745"/>
        <dbReference type="Rhea" id="RHEA-COMP:9746"/>
        <dbReference type="ChEBI" id="CHEBI:15361"/>
        <dbReference type="ChEBI" id="CHEBI:29979"/>
        <dbReference type="ChEBI" id="CHEBI:58702"/>
        <dbReference type="ChEBI" id="CHEBI:64837"/>
        <dbReference type="EC" id="2.7.3.9"/>
    </reaction>
</comment>
<dbReference type="InterPro" id="IPR008279">
    <property type="entry name" value="PEP-util_enz_mobile_dom"/>
</dbReference>
<feature type="domain" description="GAF" evidence="14">
    <location>
        <begin position="24"/>
        <end position="171"/>
    </location>
</feature>
<evidence type="ECO:0000256" key="5">
    <source>
        <dbReference type="ARBA" id="ARBA00012232"/>
    </source>
</evidence>
<evidence type="ECO:0000313" key="16">
    <source>
        <dbReference type="Proteomes" id="UP000016842"/>
    </source>
</evidence>
<dbReference type="GO" id="GO:0016301">
    <property type="term" value="F:kinase activity"/>
    <property type="evidence" value="ECO:0007669"/>
    <property type="project" value="UniProtKB-KW"/>
</dbReference>
<dbReference type="InterPro" id="IPR023151">
    <property type="entry name" value="PEP_util_CS"/>
</dbReference>
<dbReference type="InterPro" id="IPR008731">
    <property type="entry name" value="PTS_EIN"/>
</dbReference>
<dbReference type="InterPro" id="IPR036618">
    <property type="entry name" value="PtsI_HPr-bd_sf"/>
</dbReference>
<keyword evidence="9" id="KW-0808">Transferase</keyword>
<dbReference type="InterPro" id="IPR006318">
    <property type="entry name" value="PTS_EI-like"/>
</dbReference>
<keyword evidence="11" id="KW-0479">Metal-binding</keyword>
<comment type="cofactor">
    <cofactor evidence="2">
        <name>Mg(2+)</name>
        <dbReference type="ChEBI" id="CHEBI:18420"/>
    </cofactor>
</comment>
<keyword evidence="6" id="KW-0813">Transport</keyword>
<evidence type="ECO:0000259" key="14">
    <source>
        <dbReference type="SMART" id="SM00065"/>
    </source>
</evidence>
<keyword evidence="8" id="KW-0762">Sugar transport</keyword>
<keyword evidence="7" id="KW-0963">Cytoplasm</keyword>
<dbReference type="Pfam" id="PF00391">
    <property type="entry name" value="PEP-utilizers"/>
    <property type="match status" value="1"/>
</dbReference>
<dbReference type="EC" id="2.7.3.9" evidence="5"/>
<comment type="similarity">
    <text evidence="4">Belongs to the PEP-utilizing enzyme family.</text>
</comment>
<sequence>MRELTTGPRVLLKRLRELMAEPLEPQARLDRIVREIAQNMVAEVCSFYILRADGVLELYATEGLNPQAVHLAQLRLGQGLVGTIAASARPLNLTDAQSHPAFAYLPETGGEEAYNSFLGVPVLRAGRTLGVLVVQNKTKRAYREDEVEALETTAMVLAEIIATGDGLRLARPGIELDLGRPMSVTGHAFNDGIGLGHVVLHEPRIVVTNLFNEDSQAELNRLDEALGSLRISIDDMLSRRDVAVEGEHREVLEAYRMFAHDRGWVRRLEEAIHNGLTAEAAVEKVQSDTRARMVHLTDPYMRERLSDFDDLANRLLRQLMGGHDIKTIAESLVKDAIIVARSMGGAAELLDYPRERLRGVVLEDGAATSHVVIVARAMGIPVVGQAKGIVSMAENNDAAIVDGDEGIMHLRPQADLETAYAEKVRFRARRQAHYRELRDKPSVTRDGVDISLLMNAGGLLVDLPQLSASGAAGIGLFRTELQFMVASTFPRAEQQERLYRSVIEAAGDKPVTFRTLDIGGDKVLPYFSSTVQEENPALGWRAIRLTLDRPGLLRTQIRALLKAAGGRELKILLPMITEVSEVKAAREIIDREVRHLSRFAHQLPMCLKLGAMVEVPSLLWQLEELVSLVDFISVGSNDLFQFLMATDRGNSLMSGRFDQLSPAFLRALRHIVETGNRHGKPVTLCGEMASRPLPAMALVGIGFRSISMSAAAIGPVKAMLGALDAGKLTALLKEELDKPNSAHSLRELLMRFAEDNDIPL</sequence>
<dbReference type="InterPro" id="IPR029016">
    <property type="entry name" value="GAF-like_dom_sf"/>
</dbReference>
<dbReference type="AlphaFoldDB" id="U4VKQ7"/>
<dbReference type="GO" id="GO:0008965">
    <property type="term" value="F:phosphoenolpyruvate-protein phosphotransferase activity"/>
    <property type="evidence" value="ECO:0007669"/>
    <property type="project" value="UniProtKB-EC"/>
</dbReference>
<dbReference type="Pfam" id="PF05524">
    <property type="entry name" value="PEP-utilisers_N"/>
    <property type="match status" value="1"/>
</dbReference>
<dbReference type="Gene3D" id="1.10.274.10">
    <property type="entry name" value="PtsI, HPr-binding domain"/>
    <property type="match status" value="1"/>
</dbReference>
<organism evidence="15 16">
    <name type="scientific">Brucella intermedia 229E</name>
    <dbReference type="NCBI Taxonomy" id="1337887"/>
    <lineage>
        <taxon>Bacteria</taxon>
        <taxon>Pseudomonadati</taxon>
        <taxon>Pseudomonadota</taxon>
        <taxon>Alphaproteobacteria</taxon>
        <taxon>Hyphomicrobiales</taxon>
        <taxon>Brucellaceae</taxon>
        <taxon>Brucella/Ochrobactrum group</taxon>
        <taxon>Brucella</taxon>
    </lineage>
</organism>
<comment type="caution">
    <text evidence="15">The sequence shown here is derived from an EMBL/GenBank/DDBJ whole genome shotgun (WGS) entry which is preliminary data.</text>
</comment>
<dbReference type="InterPro" id="IPR015813">
    <property type="entry name" value="Pyrv/PenolPyrv_kinase-like_dom"/>
</dbReference>
<dbReference type="EMBL" id="ASXJ01000013">
    <property type="protein sequence ID" value="ERM03457.1"/>
    <property type="molecule type" value="Genomic_DNA"/>
</dbReference>
<name>U4VKQ7_9HYPH</name>
<dbReference type="GO" id="GO:0005737">
    <property type="term" value="C:cytoplasm"/>
    <property type="evidence" value="ECO:0007669"/>
    <property type="project" value="UniProtKB-SubCell"/>
</dbReference>
<dbReference type="SUPFAM" id="SSF55781">
    <property type="entry name" value="GAF domain-like"/>
    <property type="match status" value="1"/>
</dbReference>
<evidence type="ECO:0000256" key="12">
    <source>
        <dbReference type="ARBA" id="ARBA00022777"/>
    </source>
</evidence>
<evidence type="ECO:0000256" key="4">
    <source>
        <dbReference type="ARBA" id="ARBA00007837"/>
    </source>
</evidence>
<dbReference type="InterPro" id="IPR040442">
    <property type="entry name" value="Pyrv_kinase-like_dom_sf"/>
</dbReference>
<dbReference type="InterPro" id="IPR050499">
    <property type="entry name" value="PEP-utilizing_PTS_enzyme"/>
</dbReference>
<reference evidence="15 16" key="1">
    <citation type="journal article" date="2014" name="FEMS Microbiol. Lett.">
        <title>Genome sequencing analysis reveals virulence-related gene content of Ochrobactrum intermedium strain 229E, a urease-positive strain isolated from the human gastric niche.</title>
        <authorList>
            <person name="Kulkarni G.J."/>
            <person name="Shetty S."/>
            <person name="Dharne M.S."/>
            <person name="Shouche Y.S."/>
        </authorList>
    </citation>
    <scope>NUCLEOTIDE SEQUENCE [LARGE SCALE GENOMIC DNA]</scope>
    <source>
        <strain evidence="15 16">229E</strain>
    </source>
</reference>
<dbReference type="PANTHER" id="PTHR46244">
    <property type="entry name" value="PHOSPHOENOLPYRUVATE-PROTEIN PHOSPHOTRANSFERASE"/>
    <property type="match status" value="1"/>
</dbReference>
<dbReference type="Gene3D" id="3.20.20.60">
    <property type="entry name" value="Phosphoenolpyruvate-binding domains"/>
    <property type="match status" value="1"/>
</dbReference>
<dbReference type="Pfam" id="PF01590">
    <property type="entry name" value="GAF"/>
    <property type="match status" value="1"/>
</dbReference>
<dbReference type="PRINTS" id="PR01736">
    <property type="entry name" value="PHPHTRNFRASE"/>
</dbReference>
<dbReference type="InterPro" id="IPR000121">
    <property type="entry name" value="PEP_util_C"/>
</dbReference>
<dbReference type="SUPFAM" id="SSF47831">
    <property type="entry name" value="Enzyme I of the PEP:sugar phosphotransferase system HPr-binding (sub)domain"/>
    <property type="match status" value="1"/>
</dbReference>
<evidence type="ECO:0000256" key="10">
    <source>
        <dbReference type="ARBA" id="ARBA00022683"/>
    </source>
</evidence>
<evidence type="ECO:0000256" key="11">
    <source>
        <dbReference type="ARBA" id="ARBA00022723"/>
    </source>
</evidence>
<comment type="subcellular location">
    <subcellularLocation>
        <location evidence="3">Cytoplasm</location>
    </subcellularLocation>
</comment>
<evidence type="ECO:0000256" key="6">
    <source>
        <dbReference type="ARBA" id="ARBA00022448"/>
    </source>
</evidence>
<evidence type="ECO:0000256" key="8">
    <source>
        <dbReference type="ARBA" id="ARBA00022597"/>
    </source>
</evidence>
<dbReference type="SMART" id="SM00065">
    <property type="entry name" value="GAF"/>
    <property type="match status" value="1"/>
</dbReference>
<gene>
    <name evidence="15" type="ORF">Q644_10975</name>
</gene>
<dbReference type="NCBIfam" id="TIGR01417">
    <property type="entry name" value="PTS_I_fam"/>
    <property type="match status" value="1"/>
</dbReference>
<dbReference type="GO" id="GO:0046872">
    <property type="term" value="F:metal ion binding"/>
    <property type="evidence" value="ECO:0007669"/>
    <property type="project" value="UniProtKB-KW"/>
</dbReference>
<evidence type="ECO:0000313" key="15">
    <source>
        <dbReference type="EMBL" id="ERM03457.1"/>
    </source>
</evidence>
<dbReference type="Gene3D" id="3.50.30.10">
    <property type="entry name" value="Phosphohistidine domain"/>
    <property type="match status" value="1"/>
</dbReference>